<comment type="caution">
    <text evidence="4">The sequence shown here is derived from an EMBL/GenBank/DDBJ whole genome shotgun (WGS) entry which is preliminary data.</text>
</comment>
<reference evidence="4 5" key="1">
    <citation type="journal article" date="2019" name="Sci. Rep.">
        <title>Orb-weaving spider Araneus ventricosus genome elucidates the spidroin gene catalogue.</title>
        <authorList>
            <person name="Kono N."/>
            <person name="Nakamura H."/>
            <person name="Ohtoshi R."/>
            <person name="Moran D.A.P."/>
            <person name="Shinohara A."/>
            <person name="Yoshida Y."/>
            <person name="Fujiwara M."/>
            <person name="Mori M."/>
            <person name="Tomita M."/>
            <person name="Arakawa K."/>
        </authorList>
    </citation>
    <scope>NUCLEOTIDE SEQUENCE [LARGE SCALE GENOMIC DNA]</scope>
</reference>
<evidence type="ECO:0000313" key="5">
    <source>
        <dbReference type="Proteomes" id="UP000499080"/>
    </source>
</evidence>
<dbReference type="GO" id="GO:0005634">
    <property type="term" value="C:nucleus"/>
    <property type="evidence" value="ECO:0007669"/>
    <property type="project" value="UniProtKB-SubCell"/>
</dbReference>
<sequence>MPAYTRVCIVHVPSDTGMHYHSRENLHSVREREKIGSKKVWFQNRRAKWKKRKKTTNVFRNPGALLPSHSLPPFGSMGEGFCSFATTADTRWPMSQMGSPGLPLGPSLSRQPALAQSLSQHSAAAAAAAMGGMNQAAYMLRNVWTCVYIVADSQLPIQLQPFRRWEWHHSGYVDRSMAGRQFLNRRKPGTYARRYLPSSLRPARANLSLLSLSFLAM</sequence>
<keyword evidence="2" id="KW-0539">Nucleus</keyword>
<dbReference type="OrthoDB" id="6432722at2759"/>
<dbReference type="SUPFAM" id="SSF46689">
    <property type="entry name" value="Homeodomain-like"/>
    <property type="match status" value="1"/>
</dbReference>
<keyword evidence="2" id="KW-0371">Homeobox</keyword>
<dbReference type="AlphaFoldDB" id="A0A4Y2J7P4"/>
<dbReference type="InterPro" id="IPR051895">
    <property type="entry name" value="OTP_Homeobox"/>
</dbReference>
<evidence type="ECO:0000259" key="3">
    <source>
        <dbReference type="PROSITE" id="PS50071"/>
    </source>
</evidence>
<dbReference type="Gene3D" id="1.10.10.60">
    <property type="entry name" value="Homeodomain-like"/>
    <property type="match status" value="1"/>
</dbReference>
<dbReference type="PANTHER" id="PTHR46770:SF1">
    <property type="entry name" value="HOMEOBOX PROTEIN ORTHOPEDIA"/>
    <property type="match status" value="1"/>
</dbReference>
<keyword evidence="2" id="KW-0238">DNA-binding</keyword>
<keyword evidence="5" id="KW-1185">Reference proteome</keyword>
<feature type="domain" description="Homeobox" evidence="3">
    <location>
        <begin position="39"/>
        <end position="52"/>
    </location>
</feature>
<dbReference type="GO" id="GO:0030182">
    <property type="term" value="P:neuron differentiation"/>
    <property type="evidence" value="ECO:0007669"/>
    <property type="project" value="TreeGrafter"/>
</dbReference>
<name>A0A4Y2J7P4_ARAVE</name>
<evidence type="ECO:0000256" key="2">
    <source>
        <dbReference type="PROSITE-ProRule" id="PRU00108"/>
    </source>
</evidence>
<dbReference type="InterPro" id="IPR009057">
    <property type="entry name" value="Homeodomain-like_sf"/>
</dbReference>
<comment type="subcellular location">
    <subcellularLocation>
        <location evidence="1 2">Nucleus</location>
    </subcellularLocation>
</comment>
<organism evidence="4 5">
    <name type="scientific">Araneus ventricosus</name>
    <name type="common">Orbweaver spider</name>
    <name type="synonym">Epeira ventricosa</name>
    <dbReference type="NCBI Taxonomy" id="182803"/>
    <lineage>
        <taxon>Eukaryota</taxon>
        <taxon>Metazoa</taxon>
        <taxon>Ecdysozoa</taxon>
        <taxon>Arthropoda</taxon>
        <taxon>Chelicerata</taxon>
        <taxon>Arachnida</taxon>
        <taxon>Araneae</taxon>
        <taxon>Araneomorphae</taxon>
        <taxon>Entelegynae</taxon>
        <taxon>Araneoidea</taxon>
        <taxon>Araneidae</taxon>
        <taxon>Araneus</taxon>
    </lineage>
</organism>
<dbReference type="PANTHER" id="PTHR46770">
    <property type="entry name" value="HOMEOBOX PROTEIN ORTHOPEDIA"/>
    <property type="match status" value="1"/>
</dbReference>
<dbReference type="EMBL" id="BGPR01003290">
    <property type="protein sequence ID" value="GBM86147.1"/>
    <property type="molecule type" value="Genomic_DNA"/>
</dbReference>
<gene>
    <name evidence="4" type="ORF">AVEN_48294_1</name>
</gene>
<dbReference type="GO" id="GO:0003677">
    <property type="term" value="F:DNA binding"/>
    <property type="evidence" value="ECO:0007669"/>
    <property type="project" value="UniProtKB-UniRule"/>
</dbReference>
<protein>
    <recommendedName>
        <fullName evidence="3">Homeobox domain-containing protein</fullName>
    </recommendedName>
</protein>
<evidence type="ECO:0000256" key="1">
    <source>
        <dbReference type="ARBA" id="ARBA00004123"/>
    </source>
</evidence>
<dbReference type="PROSITE" id="PS50071">
    <property type="entry name" value="HOMEOBOX_2"/>
    <property type="match status" value="1"/>
</dbReference>
<feature type="DNA-binding region" description="Homeobox" evidence="2">
    <location>
        <begin position="41"/>
        <end position="53"/>
    </location>
</feature>
<evidence type="ECO:0000313" key="4">
    <source>
        <dbReference type="EMBL" id="GBM86147.1"/>
    </source>
</evidence>
<dbReference type="InterPro" id="IPR001356">
    <property type="entry name" value="HD"/>
</dbReference>
<dbReference type="Proteomes" id="UP000499080">
    <property type="component" value="Unassembled WGS sequence"/>
</dbReference>
<accession>A0A4Y2J7P4</accession>
<proteinExistence type="predicted"/>